<organism evidence="2 7">
    <name type="scientific">Bacteroides thetaiotaomicron</name>
    <dbReference type="NCBI Taxonomy" id="818"/>
    <lineage>
        <taxon>Bacteria</taxon>
        <taxon>Pseudomonadati</taxon>
        <taxon>Bacteroidota</taxon>
        <taxon>Bacteroidia</taxon>
        <taxon>Bacteroidales</taxon>
        <taxon>Bacteroidaceae</taxon>
        <taxon>Bacteroides</taxon>
    </lineage>
</organism>
<reference evidence="5 9" key="3">
    <citation type="submission" date="2021-06" db="EMBL/GenBank/DDBJ databases">
        <title>Interrogation of the integrated mobile genetic elements in gut-associated Bacteroides with a consensus prediction approach.</title>
        <authorList>
            <person name="Campbell D.E."/>
            <person name="Leigh J.R."/>
            <person name="Kim T."/>
            <person name="England W."/>
            <person name="Whitaker R.J."/>
            <person name="Degnan P.H."/>
        </authorList>
    </citation>
    <scope>NUCLEOTIDE SEQUENCE [LARGE SCALE GENOMIC DNA]</scope>
    <source>
        <strain evidence="5 9">WAL8669</strain>
    </source>
</reference>
<evidence type="ECO:0000313" key="5">
    <source>
        <dbReference type="EMBL" id="UYU68358.1"/>
    </source>
</evidence>
<evidence type="ECO:0000313" key="6">
    <source>
        <dbReference type="Proteomes" id="UP000284785"/>
    </source>
</evidence>
<dbReference type="Proteomes" id="UP000440614">
    <property type="component" value="Unassembled WGS sequence"/>
</dbReference>
<dbReference type="KEGG" id="btho:Btheta7330_02471"/>
<dbReference type="Proteomes" id="UP001156218">
    <property type="component" value="Chromosome"/>
</dbReference>
<accession>A0A0N7IA64</accession>
<reference evidence="3" key="4">
    <citation type="submission" date="2021-07" db="EMBL/GenBank/DDBJ databases">
        <title>Comparative genomics of Bacteroides fragilis group isolates reveals species-dependent resistance mechanisms and validates clinical tools for resistance prediction.</title>
        <authorList>
            <person name="Wallace M.J."/>
            <person name="Jean S."/>
            <person name="Wallace M.A."/>
            <person name="Carey-Ann B.D."/>
            <person name="Dantas G."/>
        </authorList>
    </citation>
    <scope>NUCLEOTIDE SEQUENCE</scope>
    <source>
        <strain evidence="3">BJH_160</strain>
    </source>
</reference>
<dbReference type="RefSeq" id="WP_011107481.1">
    <property type="nucleotide sequence ID" value="NZ_CABJDH010000005.1"/>
</dbReference>
<sequence length="62" mass="7320">MKDYIVKFELNDTTYELPFSADVNSSTVLKQCAEQWVEDYVNQTIKSGMVQWRILSVREDEK</sequence>
<gene>
    <name evidence="4" type="ORF">DW780_08345</name>
    <name evidence="2" type="ORF">GAN91_14580</name>
    <name evidence="1" type="ORF">GAO51_02050</name>
    <name evidence="3" type="ORF">K0H07_08945</name>
    <name evidence="5" type="ORF">KQP68_08805</name>
</gene>
<name>A0A0N7IA64_BACT4</name>
<dbReference type="EMBL" id="WCSY01000001">
    <property type="protein sequence ID" value="KAB4316272.1"/>
    <property type="molecule type" value="Genomic_DNA"/>
</dbReference>
<dbReference type="EMBL" id="CP083680">
    <property type="protein sequence ID" value="UYU68358.1"/>
    <property type="molecule type" value="Genomic_DNA"/>
</dbReference>
<evidence type="ECO:0000313" key="3">
    <source>
        <dbReference type="EMBL" id="MCE9237282.1"/>
    </source>
</evidence>
<protein>
    <submittedName>
        <fullName evidence="2">Uncharacterized protein</fullName>
    </submittedName>
</protein>
<evidence type="ECO:0000313" key="7">
    <source>
        <dbReference type="Proteomes" id="UP000436858"/>
    </source>
</evidence>
<dbReference type="EMBL" id="WCRY01000013">
    <property type="protein sequence ID" value="KAB4480830.1"/>
    <property type="molecule type" value="Genomic_DNA"/>
</dbReference>
<reference evidence="4 6" key="1">
    <citation type="submission" date="2018-08" db="EMBL/GenBank/DDBJ databases">
        <title>A genome reference for cultivated species of the human gut microbiota.</title>
        <authorList>
            <person name="Zou Y."/>
            <person name="Xue W."/>
            <person name="Luo G."/>
        </authorList>
    </citation>
    <scope>NUCLEOTIDE SEQUENCE [LARGE SCALE GENOMIC DNA]</scope>
    <source>
        <strain evidence="4 6">AM30-26</strain>
    </source>
</reference>
<evidence type="ECO:0000313" key="4">
    <source>
        <dbReference type="EMBL" id="RHD89340.1"/>
    </source>
</evidence>
<dbReference type="Proteomes" id="UP000284785">
    <property type="component" value="Unassembled WGS sequence"/>
</dbReference>
<dbReference type="AlphaFoldDB" id="A0A0N7IA64"/>
<evidence type="ECO:0000313" key="9">
    <source>
        <dbReference type="Proteomes" id="UP001156218"/>
    </source>
</evidence>
<evidence type="ECO:0000313" key="8">
    <source>
        <dbReference type="Proteomes" id="UP000440614"/>
    </source>
</evidence>
<dbReference type="EMBL" id="QSJP01000005">
    <property type="protein sequence ID" value="RHD89340.1"/>
    <property type="molecule type" value="Genomic_DNA"/>
</dbReference>
<dbReference type="Proteomes" id="UP001200544">
    <property type="component" value="Unassembled WGS sequence"/>
</dbReference>
<dbReference type="GeneID" id="60926811"/>
<evidence type="ECO:0000313" key="2">
    <source>
        <dbReference type="EMBL" id="KAB4480830.1"/>
    </source>
</evidence>
<dbReference type="EMBL" id="JAHYQA010000004">
    <property type="protein sequence ID" value="MCE9237282.1"/>
    <property type="molecule type" value="Genomic_DNA"/>
</dbReference>
<proteinExistence type="predicted"/>
<evidence type="ECO:0000313" key="1">
    <source>
        <dbReference type="EMBL" id="KAB4316272.1"/>
    </source>
</evidence>
<dbReference type="Proteomes" id="UP000436858">
    <property type="component" value="Unassembled WGS sequence"/>
</dbReference>
<reference evidence="7 8" key="2">
    <citation type="journal article" date="2019" name="Nat. Med.">
        <title>A library of human gut bacterial isolates paired with longitudinal multiomics data enables mechanistic microbiome research.</title>
        <authorList>
            <person name="Poyet M."/>
            <person name="Groussin M."/>
            <person name="Gibbons S.M."/>
            <person name="Avila-Pacheco J."/>
            <person name="Jiang X."/>
            <person name="Kearney S.M."/>
            <person name="Perrotta A.R."/>
            <person name="Berdy B."/>
            <person name="Zhao S."/>
            <person name="Lieberman T.D."/>
            <person name="Swanson P.K."/>
            <person name="Smith M."/>
            <person name="Roesemann S."/>
            <person name="Alexander J.E."/>
            <person name="Rich S.A."/>
            <person name="Livny J."/>
            <person name="Vlamakis H."/>
            <person name="Clish C."/>
            <person name="Bullock K."/>
            <person name="Deik A."/>
            <person name="Scott J."/>
            <person name="Pierce K.A."/>
            <person name="Xavier R.J."/>
            <person name="Alm E.J."/>
        </authorList>
    </citation>
    <scope>NUCLEOTIDE SEQUENCE [LARGE SCALE GENOMIC DNA]</scope>
    <source>
        <strain evidence="2 7">BIOML-A162</strain>
        <strain evidence="1 8">BIOML-A188</strain>
    </source>
</reference>